<feature type="transmembrane region" description="Helical" evidence="1">
    <location>
        <begin position="156"/>
        <end position="175"/>
    </location>
</feature>
<feature type="transmembrane region" description="Helical" evidence="1">
    <location>
        <begin position="20"/>
        <end position="37"/>
    </location>
</feature>
<dbReference type="Proteomes" id="UP000482209">
    <property type="component" value="Unassembled WGS sequence"/>
</dbReference>
<accession>A0A6L5XVG7</accession>
<feature type="transmembrane region" description="Helical" evidence="1">
    <location>
        <begin position="49"/>
        <end position="68"/>
    </location>
</feature>
<keyword evidence="1" id="KW-1133">Transmembrane helix</keyword>
<evidence type="ECO:0000313" key="3">
    <source>
        <dbReference type="Proteomes" id="UP000482209"/>
    </source>
</evidence>
<organism evidence="2 3">
    <name type="scientific">Velocimicrobium porci</name>
    <dbReference type="NCBI Taxonomy" id="2606634"/>
    <lineage>
        <taxon>Bacteria</taxon>
        <taxon>Bacillati</taxon>
        <taxon>Bacillota</taxon>
        <taxon>Clostridia</taxon>
        <taxon>Lachnospirales</taxon>
        <taxon>Lachnospiraceae</taxon>
        <taxon>Velocimicrobium</taxon>
    </lineage>
</organism>
<keyword evidence="1" id="KW-0472">Membrane</keyword>
<evidence type="ECO:0000256" key="1">
    <source>
        <dbReference type="SAM" id="Phobius"/>
    </source>
</evidence>
<feature type="transmembrane region" description="Helical" evidence="1">
    <location>
        <begin position="196"/>
        <end position="215"/>
    </location>
</feature>
<protein>
    <submittedName>
        <fullName evidence="2">Uncharacterized protein</fullName>
    </submittedName>
</protein>
<name>A0A6L5XVG7_9FIRM</name>
<evidence type="ECO:0000313" key="2">
    <source>
        <dbReference type="EMBL" id="MSS62487.1"/>
    </source>
</evidence>
<proteinExistence type="predicted"/>
<keyword evidence="3" id="KW-1185">Reference proteome</keyword>
<feature type="transmembrane region" description="Helical" evidence="1">
    <location>
        <begin position="124"/>
        <end position="144"/>
    </location>
</feature>
<sequence>MDQVIAFFVLNVKMLKKDKLKMIWSLTMPAFFLIINCDKVVEMTDMRFGWTYIIISSYIYGIGIHSLTEKEAGTLKTAFSISGKAYTFFFANLFTQIVYSFVCLFLFNLVSTILYGFSFFYMNLYSVLYLILFIPIAFFCYNITLIRNVHVNSLSVFVNIVFIMLFLSIGVNRTLDKFNPFIYFSNLLFLSQVKEIIQYIIISVILIGGGLYSIFHFNPLPTERR</sequence>
<keyword evidence="1" id="KW-0812">Transmembrane</keyword>
<dbReference type="EMBL" id="VUMT01000001">
    <property type="protein sequence ID" value="MSS62487.1"/>
    <property type="molecule type" value="Genomic_DNA"/>
</dbReference>
<dbReference type="AlphaFoldDB" id="A0A6L5XVG7"/>
<feature type="transmembrane region" description="Helical" evidence="1">
    <location>
        <begin position="88"/>
        <end position="117"/>
    </location>
</feature>
<gene>
    <name evidence="2" type="ORF">FYJ58_01080</name>
</gene>
<dbReference type="RefSeq" id="WP_154515957.1">
    <property type="nucleotide sequence ID" value="NZ_VUMT01000001.1"/>
</dbReference>
<comment type="caution">
    <text evidence="2">The sequence shown here is derived from an EMBL/GenBank/DDBJ whole genome shotgun (WGS) entry which is preliminary data.</text>
</comment>
<reference evidence="2 3" key="1">
    <citation type="submission" date="2019-08" db="EMBL/GenBank/DDBJ databases">
        <title>In-depth cultivation of the pig gut microbiome towards novel bacterial diversity and tailored functional studies.</title>
        <authorList>
            <person name="Wylensek D."/>
            <person name="Hitch T.C.A."/>
            <person name="Clavel T."/>
        </authorList>
    </citation>
    <scope>NUCLEOTIDE SEQUENCE [LARGE SCALE GENOMIC DNA]</scope>
    <source>
        <strain evidence="2 3">WCA-693-APC-MOT-I</strain>
    </source>
</reference>